<dbReference type="Proteomes" id="UP000016930">
    <property type="component" value="Unassembled WGS sequence"/>
</dbReference>
<name>M2QKC4_CERS8</name>
<evidence type="ECO:0000256" key="1">
    <source>
        <dbReference type="SAM" id="MobiDB-lite"/>
    </source>
</evidence>
<dbReference type="OrthoDB" id="2669721at2759"/>
<feature type="compositionally biased region" description="Acidic residues" evidence="1">
    <location>
        <begin position="164"/>
        <end position="176"/>
    </location>
</feature>
<evidence type="ECO:0000313" key="3">
    <source>
        <dbReference type="Proteomes" id="UP000016930"/>
    </source>
</evidence>
<dbReference type="AlphaFoldDB" id="M2QKC4"/>
<dbReference type="EMBL" id="KB445796">
    <property type="protein sequence ID" value="EMD37443.1"/>
    <property type="molecule type" value="Genomic_DNA"/>
</dbReference>
<feature type="region of interest" description="Disordered" evidence="1">
    <location>
        <begin position="164"/>
        <end position="189"/>
    </location>
</feature>
<protein>
    <submittedName>
        <fullName evidence="2">Uncharacterized protein</fullName>
    </submittedName>
</protein>
<sequence length="189" mass="21611">MQVSDSWWHKTKVGKWACMQLPNGQIAPSLLMQCAGRQLSCMPTLRDRQSHNVQFALQGRVSYGEVQYHFHIKFPDNICAFTMVSCYSPPDKEFWACSLHTVWSCTYQGQDTLTVIPIQDIHTVISMIPHIALLDKDTHNLFGRLYVCDKIGLEIQAIGGFQEADDEENMLQEEQDNNERDDRDSDGEA</sequence>
<gene>
    <name evidence="2" type="ORF">CERSUDRAFT_50889</name>
</gene>
<keyword evidence="3" id="KW-1185">Reference proteome</keyword>
<accession>M2QKC4</accession>
<proteinExistence type="predicted"/>
<evidence type="ECO:0000313" key="2">
    <source>
        <dbReference type="EMBL" id="EMD37443.1"/>
    </source>
</evidence>
<reference evidence="2 3" key="1">
    <citation type="journal article" date="2012" name="Proc. Natl. Acad. Sci. U.S.A.">
        <title>Comparative genomics of Ceriporiopsis subvermispora and Phanerochaete chrysosporium provide insight into selective ligninolysis.</title>
        <authorList>
            <person name="Fernandez-Fueyo E."/>
            <person name="Ruiz-Duenas F.J."/>
            <person name="Ferreira P."/>
            <person name="Floudas D."/>
            <person name="Hibbett D.S."/>
            <person name="Canessa P."/>
            <person name="Larrondo L.F."/>
            <person name="James T.Y."/>
            <person name="Seelenfreund D."/>
            <person name="Lobos S."/>
            <person name="Polanco R."/>
            <person name="Tello M."/>
            <person name="Honda Y."/>
            <person name="Watanabe T."/>
            <person name="Watanabe T."/>
            <person name="Ryu J.S."/>
            <person name="Kubicek C.P."/>
            <person name="Schmoll M."/>
            <person name="Gaskell J."/>
            <person name="Hammel K.E."/>
            <person name="St John F.J."/>
            <person name="Vanden Wymelenberg A."/>
            <person name="Sabat G."/>
            <person name="Splinter BonDurant S."/>
            <person name="Syed K."/>
            <person name="Yadav J.S."/>
            <person name="Doddapaneni H."/>
            <person name="Subramanian V."/>
            <person name="Lavin J.L."/>
            <person name="Oguiza J.A."/>
            <person name="Perez G."/>
            <person name="Pisabarro A.G."/>
            <person name="Ramirez L."/>
            <person name="Santoyo F."/>
            <person name="Master E."/>
            <person name="Coutinho P.M."/>
            <person name="Henrissat B."/>
            <person name="Lombard V."/>
            <person name="Magnuson J.K."/>
            <person name="Kuees U."/>
            <person name="Hori C."/>
            <person name="Igarashi K."/>
            <person name="Samejima M."/>
            <person name="Held B.W."/>
            <person name="Barry K.W."/>
            <person name="LaButti K.M."/>
            <person name="Lapidus A."/>
            <person name="Lindquist E.A."/>
            <person name="Lucas S.M."/>
            <person name="Riley R."/>
            <person name="Salamov A.A."/>
            <person name="Hoffmeister D."/>
            <person name="Schwenk D."/>
            <person name="Hadar Y."/>
            <person name="Yarden O."/>
            <person name="de Vries R.P."/>
            <person name="Wiebenga A."/>
            <person name="Stenlid J."/>
            <person name="Eastwood D."/>
            <person name="Grigoriev I.V."/>
            <person name="Berka R.M."/>
            <person name="Blanchette R.A."/>
            <person name="Kersten P."/>
            <person name="Martinez A.T."/>
            <person name="Vicuna R."/>
            <person name="Cullen D."/>
        </authorList>
    </citation>
    <scope>NUCLEOTIDE SEQUENCE [LARGE SCALE GENOMIC DNA]</scope>
    <source>
        <strain evidence="2 3">B</strain>
    </source>
</reference>
<dbReference type="HOGENOM" id="CLU_1434282_0_0_1"/>
<organism evidence="2 3">
    <name type="scientific">Ceriporiopsis subvermispora (strain B)</name>
    <name type="common">White-rot fungus</name>
    <name type="synonym">Gelatoporia subvermispora</name>
    <dbReference type="NCBI Taxonomy" id="914234"/>
    <lineage>
        <taxon>Eukaryota</taxon>
        <taxon>Fungi</taxon>
        <taxon>Dikarya</taxon>
        <taxon>Basidiomycota</taxon>
        <taxon>Agaricomycotina</taxon>
        <taxon>Agaricomycetes</taxon>
        <taxon>Polyporales</taxon>
        <taxon>Gelatoporiaceae</taxon>
        <taxon>Gelatoporia</taxon>
    </lineage>
</organism>
<dbReference type="STRING" id="914234.M2QKC4"/>